<gene>
    <name evidence="1" type="ORF">J2S08_001958</name>
</gene>
<name>A0ABT9WS41_9BACI</name>
<sequence length="36" mass="3968">MAALQGRFVIAAFANSPPQVFNYFYIKAVLFEGGTK</sequence>
<organism evidence="1 2">
    <name type="scientific">Bacillus chungangensis</name>
    <dbReference type="NCBI Taxonomy" id="587633"/>
    <lineage>
        <taxon>Bacteria</taxon>
        <taxon>Bacillati</taxon>
        <taxon>Bacillota</taxon>
        <taxon>Bacilli</taxon>
        <taxon>Bacillales</taxon>
        <taxon>Bacillaceae</taxon>
        <taxon>Bacillus</taxon>
    </lineage>
</organism>
<evidence type="ECO:0000313" key="2">
    <source>
        <dbReference type="Proteomes" id="UP001223586"/>
    </source>
</evidence>
<accession>A0ABT9WS41</accession>
<dbReference type="EMBL" id="JAUSTT010000010">
    <property type="protein sequence ID" value="MDQ0176122.1"/>
    <property type="molecule type" value="Genomic_DNA"/>
</dbReference>
<protein>
    <recommendedName>
        <fullName evidence="3">GntR family transcriptional regulator</fullName>
    </recommendedName>
</protein>
<reference evidence="1 2" key="1">
    <citation type="submission" date="2023-07" db="EMBL/GenBank/DDBJ databases">
        <title>Genomic Encyclopedia of Type Strains, Phase IV (KMG-IV): sequencing the most valuable type-strain genomes for metagenomic binning, comparative biology and taxonomic classification.</title>
        <authorList>
            <person name="Goeker M."/>
        </authorList>
    </citation>
    <scope>NUCLEOTIDE SEQUENCE [LARGE SCALE GENOMIC DNA]</scope>
    <source>
        <strain evidence="1 2">DSM 23837</strain>
    </source>
</reference>
<comment type="caution">
    <text evidence="1">The sequence shown here is derived from an EMBL/GenBank/DDBJ whole genome shotgun (WGS) entry which is preliminary data.</text>
</comment>
<proteinExistence type="predicted"/>
<evidence type="ECO:0008006" key="3">
    <source>
        <dbReference type="Google" id="ProtNLM"/>
    </source>
</evidence>
<evidence type="ECO:0000313" key="1">
    <source>
        <dbReference type="EMBL" id="MDQ0176122.1"/>
    </source>
</evidence>
<dbReference type="Proteomes" id="UP001223586">
    <property type="component" value="Unassembled WGS sequence"/>
</dbReference>
<keyword evidence="2" id="KW-1185">Reference proteome</keyword>